<dbReference type="SUPFAM" id="SSF51445">
    <property type="entry name" value="(Trans)glycosidases"/>
    <property type="match status" value="1"/>
</dbReference>
<dbReference type="InterPro" id="IPR001360">
    <property type="entry name" value="Glyco_hydro_1"/>
</dbReference>
<proteinExistence type="inferred from homology"/>
<dbReference type="PANTHER" id="PTHR10353:SF209">
    <property type="entry name" value="GALACTOLIPID GALACTOSYLTRANSFERASE SFR2, CHLOROPLASTIC"/>
    <property type="match status" value="1"/>
</dbReference>
<dbReference type="GO" id="GO:0005975">
    <property type="term" value="P:carbohydrate metabolic process"/>
    <property type="evidence" value="ECO:0007669"/>
    <property type="project" value="InterPro"/>
</dbReference>
<dbReference type="PANTHER" id="PTHR10353">
    <property type="entry name" value="GLYCOSYL HYDROLASE"/>
    <property type="match status" value="1"/>
</dbReference>
<evidence type="ECO:0000256" key="3">
    <source>
        <dbReference type="ARBA" id="ARBA00023295"/>
    </source>
</evidence>
<evidence type="ECO:0000256" key="2">
    <source>
        <dbReference type="ARBA" id="ARBA00022801"/>
    </source>
</evidence>
<name>A0A7C1JLC5_9CHLR</name>
<keyword evidence="2 5" id="KW-0378">Hydrolase</keyword>
<evidence type="ECO:0000256" key="1">
    <source>
        <dbReference type="ARBA" id="ARBA00010838"/>
    </source>
</evidence>
<organism evidence="5">
    <name type="scientific">Caldilinea aerophila</name>
    <dbReference type="NCBI Taxonomy" id="133453"/>
    <lineage>
        <taxon>Bacteria</taxon>
        <taxon>Bacillati</taxon>
        <taxon>Chloroflexota</taxon>
        <taxon>Caldilineae</taxon>
        <taxon>Caldilineales</taxon>
        <taxon>Caldilineaceae</taxon>
        <taxon>Caldilinea</taxon>
    </lineage>
</organism>
<protein>
    <submittedName>
        <fullName evidence="5">Glycoside hydrolase family 1 protein</fullName>
    </submittedName>
</protein>
<dbReference type="EMBL" id="DSMG01000116">
    <property type="protein sequence ID" value="HDX32102.1"/>
    <property type="molecule type" value="Genomic_DNA"/>
</dbReference>
<comment type="caution">
    <text evidence="5">The sequence shown here is derived from an EMBL/GenBank/DDBJ whole genome shotgun (WGS) entry which is preliminary data.</text>
</comment>
<dbReference type="AlphaFoldDB" id="A0A7C1JLC5"/>
<dbReference type="Pfam" id="PF00232">
    <property type="entry name" value="Glyco_hydro_1"/>
    <property type="match status" value="1"/>
</dbReference>
<evidence type="ECO:0000313" key="5">
    <source>
        <dbReference type="EMBL" id="HDX32102.1"/>
    </source>
</evidence>
<dbReference type="PRINTS" id="PR00131">
    <property type="entry name" value="GLHYDRLASE1"/>
</dbReference>
<keyword evidence="3" id="KW-0326">Glycosidase</keyword>
<evidence type="ECO:0000256" key="4">
    <source>
        <dbReference type="RuleBase" id="RU003690"/>
    </source>
</evidence>
<comment type="similarity">
    <text evidence="1 4">Belongs to the glycosyl hydrolase 1 family.</text>
</comment>
<dbReference type="GO" id="GO:0008422">
    <property type="term" value="F:beta-glucosidase activity"/>
    <property type="evidence" value="ECO:0007669"/>
    <property type="project" value="TreeGrafter"/>
</dbReference>
<accession>A0A7C1JLC5</accession>
<gene>
    <name evidence="5" type="ORF">ENQ20_11525</name>
</gene>
<dbReference type="InterPro" id="IPR017853">
    <property type="entry name" value="GH"/>
</dbReference>
<reference evidence="5" key="1">
    <citation type="journal article" date="2020" name="mSystems">
        <title>Genome- and Community-Level Interaction Insights into Carbon Utilization and Element Cycling Functions of Hydrothermarchaeota in Hydrothermal Sediment.</title>
        <authorList>
            <person name="Zhou Z."/>
            <person name="Liu Y."/>
            <person name="Xu W."/>
            <person name="Pan J."/>
            <person name="Luo Z.H."/>
            <person name="Li M."/>
        </authorList>
    </citation>
    <scope>NUCLEOTIDE SEQUENCE [LARGE SCALE GENOMIC DNA]</scope>
    <source>
        <strain evidence="5">SpSt-289</strain>
    </source>
</reference>
<sequence>MREMNETQERLQFPDGFLWGTATSSHQVEGENTNNQWWEFEQQPGKIWHGQRSGLACDWWRNAEVDFDLMQQLGLNAHRMSVEWSRIEPEPGRFDPAAIDRYREMLDGLRRRGMEPMVTLHHFTNPLWLERRGGWEKAEVTPYFQRYVRHVVQALGDLCTLWVTINEPLVYVAQGWVRGIWPPEKNNLPLALRVFRHMLQAHGAAYQTIHALQPEACVGYAMPVRVFSPSNPTSWLDRKAAGIKRYIAEHVWIMGTIDGRVRFPLGLNEYHHTLEDSADFIGINFYTRDLVRFRPDPRILFGEEHYHPEGEYSDSGWRGVYSEYAPQALNQVVHEVSVFHKPIYITENGLPDQDDDQRPRWLLGHLHELYQAIQDGCDVRGYFHWTFTDNFEWSEGWGLRFGLVELDPETQERRLRPSAAMFSEIARSNAISRSLVAHYAPALLPALFPGKENTKSH</sequence>
<dbReference type="Gene3D" id="3.20.20.80">
    <property type="entry name" value="Glycosidases"/>
    <property type="match status" value="1"/>
</dbReference>